<comment type="caution">
    <text evidence="1">The sequence shown here is derived from an EMBL/GenBank/DDBJ whole genome shotgun (WGS) entry which is preliminary data.</text>
</comment>
<proteinExistence type="predicted"/>
<gene>
    <name evidence="1" type="ORF">IW261DRAFT_1471319</name>
</gene>
<sequence length="87" mass="9243">MHLLRKSPMALMVSLGKHVVGVYSAPTTQEEVRVIEADPSRLRFHQASSGVSTTYGSSSAGIVSSRLTPSPGPAQFSNPGLAAWFSR</sequence>
<keyword evidence="2" id="KW-1185">Reference proteome</keyword>
<name>A0AA39PD06_9AGAR</name>
<organism evidence="1 2">
    <name type="scientific">Armillaria novae-zelandiae</name>
    <dbReference type="NCBI Taxonomy" id="153914"/>
    <lineage>
        <taxon>Eukaryota</taxon>
        <taxon>Fungi</taxon>
        <taxon>Dikarya</taxon>
        <taxon>Basidiomycota</taxon>
        <taxon>Agaricomycotina</taxon>
        <taxon>Agaricomycetes</taxon>
        <taxon>Agaricomycetidae</taxon>
        <taxon>Agaricales</taxon>
        <taxon>Marasmiineae</taxon>
        <taxon>Physalacriaceae</taxon>
        <taxon>Armillaria</taxon>
    </lineage>
</organism>
<dbReference type="Proteomes" id="UP001175227">
    <property type="component" value="Unassembled WGS sequence"/>
</dbReference>
<evidence type="ECO:0000313" key="1">
    <source>
        <dbReference type="EMBL" id="KAK0481565.1"/>
    </source>
</evidence>
<evidence type="ECO:0000313" key="2">
    <source>
        <dbReference type="Proteomes" id="UP001175227"/>
    </source>
</evidence>
<accession>A0AA39PD06</accession>
<dbReference type="AlphaFoldDB" id="A0AA39PD06"/>
<reference evidence="1" key="1">
    <citation type="submission" date="2023-06" db="EMBL/GenBank/DDBJ databases">
        <authorList>
            <consortium name="Lawrence Berkeley National Laboratory"/>
            <person name="Ahrendt S."/>
            <person name="Sahu N."/>
            <person name="Indic B."/>
            <person name="Wong-Bajracharya J."/>
            <person name="Merenyi Z."/>
            <person name="Ke H.-M."/>
            <person name="Monk M."/>
            <person name="Kocsube S."/>
            <person name="Drula E."/>
            <person name="Lipzen A."/>
            <person name="Balint B."/>
            <person name="Henrissat B."/>
            <person name="Andreopoulos B."/>
            <person name="Martin F.M."/>
            <person name="Harder C.B."/>
            <person name="Rigling D."/>
            <person name="Ford K.L."/>
            <person name="Foster G.D."/>
            <person name="Pangilinan J."/>
            <person name="Papanicolaou A."/>
            <person name="Barry K."/>
            <person name="LaButti K."/>
            <person name="Viragh M."/>
            <person name="Koriabine M."/>
            <person name="Yan M."/>
            <person name="Riley R."/>
            <person name="Champramary S."/>
            <person name="Plett K.L."/>
            <person name="Tsai I.J."/>
            <person name="Slot J."/>
            <person name="Sipos G."/>
            <person name="Plett J."/>
            <person name="Nagy L.G."/>
            <person name="Grigoriev I.V."/>
        </authorList>
    </citation>
    <scope>NUCLEOTIDE SEQUENCE</scope>
    <source>
        <strain evidence="1">ICMP 16352</strain>
    </source>
</reference>
<protein>
    <submittedName>
        <fullName evidence="1">Uncharacterized protein</fullName>
    </submittedName>
</protein>
<dbReference type="EMBL" id="JAUEPR010000008">
    <property type="protein sequence ID" value="KAK0481565.1"/>
    <property type="molecule type" value="Genomic_DNA"/>
</dbReference>